<dbReference type="InterPro" id="IPR008928">
    <property type="entry name" value="6-hairpin_glycosidase_sf"/>
</dbReference>
<proteinExistence type="predicted"/>
<dbReference type="EMBL" id="JBFDAA010000001">
    <property type="protein sequence ID" value="KAL1140349.1"/>
    <property type="molecule type" value="Genomic_DNA"/>
</dbReference>
<dbReference type="Pfam" id="PF06202">
    <property type="entry name" value="GDE_C"/>
    <property type="match status" value="1"/>
</dbReference>
<organism evidence="2 3">
    <name type="scientific">Ranatra chinensis</name>
    <dbReference type="NCBI Taxonomy" id="642074"/>
    <lineage>
        <taxon>Eukaryota</taxon>
        <taxon>Metazoa</taxon>
        <taxon>Ecdysozoa</taxon>
        <taxon>Arthropoda</taxon>
        <taxon>Hexapoda</taxon>
        <taxon>Insecta</taxon>
        <taxon>Pterygota</taxon>
        <taxon>Neoptera</taxon>
        <taxon>Paraneoptera</taxon>
        <taxon>Hemiptera</taxon>
        <taxon>Heteroptera</taxon>
        <taxon>Panheteroptera</taxon>
        <taxon>Nepomorpha</taxon>
        <taxon>Nepidae</taxon>
        <taxon>Ranatrinae</taxon>
        <taxon>Ranatra</taxon>
    </lineage>
</organism>
<accession>A0ABD0YWM5</accession>
<keyword evidence="3" id="KW-1185">Reference proteome</keyword>
<dbReference type="InterPro" id="IPR012341">
    <property type="entry name" value="6hp_glycosidase-like_sf"/>
</dbReference>
<dbReference type="Gene3D" id="1.50.10.10">
    <property type="match status" value="1"/>
</dbReference>
<sequence>MRSWGRDTFISLRGLFLLTGRFDEARYHILGYGGCLRHGLIPNLLDRGVNARFNCRDATWWWLYTIKEYTRLVPNGVEILNDKVNRLFPTDDSSPTSVLTILTCIFLSYLGFVFGGNDWNCGTWMDKMGSSEAAGTRGKPATPRDGSAVEIVALCKSTLNWLIEMNANGHYPHGGVVRCSKDGTKTNWTWKEWAGRIQLNFEKMFWVGEDSEEKYVNRKLIYKDTVGATRQWADYQLRPNFTVAMVVVSNNSILFIYQYYSSMAPELFDKDHAWKALCSVEAHLLGPLGMRTLDPSDWAYCGYYDNTNNSNDPKIAHGYNYHQGPEWVWPIGYYLRAKLIFGQETGKSDVVIKEVKRLLRRHWYHLTTSPWRGLPELTNKDGAYCPGSCTTQAWSMATVLEVCIFEQFYRTHNMCYILPNINMLHTPV</sequence>
<dbReference type="Proteomes" id="UP001558652">
    <property type="component" value="Unassembled WGS sequence"/>
</dbReference>
<evidence type="ECO:0000313" key="2">
    <source>
        <dbReference type="EMBL" id="KAL1140349.1"/>
    </source>
</evidence>
<name>A0ABD0YWM5_9HEMI</name>
<evidence type="ECO:0000313" key="3">
    <source>
        <dbReference type="Proteomes" id="UP001558652"/>
    </source>
</evidence>
<protein>
    <recommendedName>
        <fullName evidence="1">Glycogen debranching enzyme C-terminal domain-containing protein</fullName>
    </recommendedName>
</protein>
<dbReference type="SUPFAM" id="SSF48208">
    <property type="entry name" value="Six-hairpin glycosidases"/>
    <property type="match status" value="1"/>
</dbReference>
<dbReference type="InterPro" id="IPR010401">
    <property type="entry name" value="AGL/Gdb1"/>
</dbReference>
<evidence type="ECO:0000259" key="1">
    <source>
        <dbReference type="Pfam" id="PF06202"/>
    </source>
</evidence>
<dbReference type="InterPro" id="IPR032790">
    <property type="entry name" value="GDE_C"/>
</dbReference>
<dbReference type="PANTHER" id="PTHR10569">
    <property type="entry name" value="GLYCOGEN DEBRANCHING ENZYME"/>
    <property type="match status" value="1"/>
</dbReference>
<comment type="caution">
    <text evidence="2">The sequence shown here is derived from an EMBL/GenBank/DDBJ whole genome shotgun (WGS) entry which is preliminary data.</text>
</comment>
<reference evidence="2 3" key="1">
    <citation type="submission" date="2024-07" db="EMBL/GenBank/DDBJ databases">
        <title>Chromosome-level genome assembly of the water stick insect Ranatra chinensis (Heteroptera: Nepidae).</title>
        <authorList>
            <person name="Liu X."/>
        </authorList>
    </citation>
    <scope>NUCLEOTIDE SEQUENCE [LARGE SCALE GENOMIC DNA]</scope>
    <source>
        <strain evidence="2">Cailab_2021Rc</strain>
        <tissue evidence="2">Muscle</tissue>
    </source>
</reference>
<gene>
    <name evidence="2" type="ORF">AAG570_000281</name>
</gene>
<dbReference type="AlphaFoldDB" id="A0ABD0YWM5"/>
<dbReference type="PANTHER" id="PTHR10569:SF2">
    <property type="entry name" value="GLYCOGEN DEBRANCHING ENZYME"/>
    <property type="match status" value="1"/>
</dbReference>
<feature type="domain" description="Glycogen debranching enzyme C-terminal" evidence="1">
    <location>
        <begin position="3"/>
        <end position="401"/>
    </location>
</feature>